<protein>
    <submittedName>
        <fullName evidence="2">Uncharacterized protein</fullName>
    </submittedName>
</protein>
<dbReference type="SUPFAM" id="SSF49464">
    <property type="entry name" value="Carboxypeptidase regulatory domain-like"/>
    <property type="match status" value="2"/>
</dbReference>
<keyword evidence="1" id="KW-1133">Transmembrane helix</keyword>
<reference evidence="2" key="1">
    <citation type="journal article" date="2022" name="Nat. Microbiol.">
        <title>Unique mobile elements and scalable gene flow at the prokaryote-eukaryote boundary revealed by circularized Asgard archaea genomes.</title>
        <authorList>
            <person name="Wu F."/>
            <person name="Speth D.R."/>
            <person name="Philosof A."/>
            <person name="Cremiere A."/>
            <person name="Narayanan A."/>
            <person name="Barco R.A."/>
            <person name="Connon S.A."/>
            <person name="Amend J.P."/>
            <person name="Antoshechkin I.A."/>
            <person name="Orphan V.J."/>
        </authorList>
    </citation>
    <scope>NUCLEOTIDE SEQUENCE</scope>
    <source>
        <strain evidence="2">PM71</strain>
    </source>
</reference>
<gene>
    <name evidence="2" type="ORF">K9W45_01090</name>
</gene>
<name>A0A9Y1BLG7_9ARCH</name>
<accession>A0A9Y1BLG7</accession>
<dbReference type="InterPro" id="IPR008969">
    <property type="entry name" value="CarboxyPept-like_regulatory"/>
</dbReference>
<sequence length="2121" mass="239507">MKKKLKFMLIMFLVLPLSLNHVLAENVIELLNLQSRYPINYKSKDSDVISIKSTIGKDNELSIRKKENSVISSLNNEFVSPYSPKLSYGLYKTFTQISSVPESINKGENISVTSSTKFDLGTLYPVDQGTIYWYDLNCLEEDLGVSTSFVESSKIAISFNLTSPSNYMGVYFDISNLADLTGDVLNVYLTSDLENYSTDYLAKSELSFKYYNSQAGVSGFYAIYDSPTTTQVDNSLLAGETYFVVLEGDSSLRIETSLDSEEYDDNKVYVFSGGSWGLEQGIDAKIRIFSGQKITEKTISSSSNGETTITYQSSQSSFKYHTLVAFYYDTSGMYDLSSDSSDFKVIDSTIPEYISLNSPSIAEYTDYIELKAYVENYYHQELENQTVYFYYSEDNSSWIEIGSSISDSTGVAKINFLISKASGYYYFKAVTQNLETFNYTETTKEQVIIETPLVQTIYGNLSGSDTLETFSLKVQVHDNDNTPISGVMVFFYVEGKTFVYDITDENGYAKTHSYSVNWAVGYYNNKYWVNIDLDTNLYSFPDTQYGDIEVQKSNLQIYSLDNNTINVWINDSYFSFEVKDPENDSVANIEFESILYDPYFDEYVSLGYAFTNDTGYGKITLPAYFKEPGKYTLIIRISDPNYNVIEENLQLELYASSSIIECNLPSSIEYTYNSSLLIEGNVTDINGKPLANANITVKITDPSISSNWVLYIYTTETNSQGYFSMNLTLDVEVDQELVITIHVENYYGSNGEISYYATSSQEYNLLCVRRDAEILNVQDFITQNQETIIISGLLIDSGEPLSGKEIRIIIQEENYYIITDTEGCFYLSYQVNFGTNVNFTVVFGSDNHYNVVNLTRTIFSSPISLNIEIEDVICNPNTLIYLSSYVYSDLGTTPENVQVEFYWYDEQWILLGIVFTNESGIAQLNITSPDKVGEFSWKAIVVQTEDWLESSSNLKLFQIGYHTSISMEAPIQGQYGNEIRINFTVTDQFGQPIGVNINFYIDGLLLSEISTDSNGFGSYYWTIDLSSGNYSFKAVVLNQSIYISSSCIQEFEIIKADVYIQSSDLIMTCNETKTMEFYVYSINGEITNLSLNISLSNGYSTVLTSNSSGYAVWSIPILPSGVYTVNVTFNGDDKYNTISVSYSLVVNKIETNVILFAEDSFYSENYKICGYVENSEGQGIEGIAVNLLINETFTLSTTTLSDGSYLFLVLLLPDYYNIEVQIEGNDYINPSSRSTSVYIYKLSSSLNGKIEFINDTMIITANLTSSSEPVEGQIIYFYVNNSLVGTNLTDVYGQARVELLNITPSLYSVNIEYKGNEIYQESSTNIQAEKDKEQTEIKVSVEEGVYSQSPTNIFISLSSNGEALSNQYIKLNFDNDSYLALTNSSGVAVIALDINYLPGNYNGEIVYEGSEIYSSNAVSVNITIYKSNCVFSSLEIQYLETLTILNGKIEGKYPLENESIFIEINGSSYNVLQTDENGVFSSVLILNPGEYTLTAIFLGNDCYLPVNQSIYFSISKIASGLEIYDFSKTLEYGKEELVEFKLYSYNNESGIEGQISVMINGSLITIVETSSDGLGSFLLPNDLSVGTYILQISFAGDDLYYSTSESITIKVKYKLEISITESDLKNYGIEASISGILNIPLEGISLTLNITNLNYSNVVKTNSDGEFIFVIPSNIPSGNMTIVLFIEKTETILDTNYSFETTRGYGEYSVLFTNLEFDINSTESITGKISYNGDYSSSGKIYIKINDTIVLTQEFNELGEFNIAHSIFDLLPGDYNIKFYFEFDNENFRSQELTIKIEILKLELNLEVTTSSSEIQVYDVLSLNISANYPLDKDRIKLLVNNTEYSNNEFEIIEYENYLTANIVIELAGNINITVIFEENDFFYRSEKSLIIQVLKRDVGFEYNRDTFYYNSSIPLIIELISFKNETDIEFTVLLGERAETGVKTISFILTNIFIGDYQVYMLFEGNSYYNSFNSSFVIHIIPQPTKIVFKENKSDYLLTLLLLDSENRSISNAETTIFFLDTTHLVLENRTLFTDANGYLYLDVSTFPEKTTMIRIVFDGDVVYEDTMIDIEVEDIVKTYTQNVKIPKMNMIHMLISIPVSIIGLIVYSKKDIFKNLKKH</sequence>
<proteinExistence type="predicted"/>
<evidence type="ECO:0000256" key="1">
    <source>
        <dbReference type="SAM" id="Phobius"/>
    </source>
</evidence>
<feature type="transmembrane region" description="Helical" evidence="1">
    <location>
        <begin position="2092"/>
        <end position="2110"/>
    </location>
</feature>
<dbReference type="Gene3D" id="2.60.40.1120">
    <property type="entry name" value="Carboxypeptidase-like, regulatory domain"/>
    <property type="match status" value="1"/>
</dbReference>
<dbReference type="Proteomes" id="UP001201020">
    <property type="component" value="Chromosome"/>
</dbReference>
<evidence type="ECO:0000313" key="2">
    <source>
        <dbReference type="EMBL" id="UJG41070.1"/>
    </source>
</evidence>
<keyword evidence="1" id="KW-0472">Membrane</keyword>
<dbReference type="EMBL" id="CP084166">
    <property type="protein sequence ID" value="UJG41070.1"/>
    <property type="molecule type" value="Genomic_DNA"/>
</dbReference>
<keyword evidence="1" id="KW-0812">Transmembrane</keyword>
<organism evidence="2">
    <name type="scientific">Candidatus Heimdallarchaeum aukensis</name>
    <dbReference type="NCBI Taxonomy" id="2876573"/>
    <lineage>
        <taxon>Archaea</taxon>
        <taxon>Promethearchaeati</taxon>
        <taxon>Candidatus Heimdallarchaeota</taxon>
        <taxon>Candidatus Heimdallarchaeia (ex Rinke et al. 2021) (nom. nud.)</taxon>
        <taxon>Candidatus Heimdallarchaeales</taxon>
        <taxon>Candidatus Heimdallarchaeaceae</taxon>
        <taxon>Candidatus Heimdallarchaeum</taxon>
    </lineage>
</organism>